<feature type="modified residue" description="4-aspartylphosphate" evidence="2">
    <location>
        <position position="55"/>
    </location>
</feature>
<comment type="caution">
    <text evidence="4">The sequence shown here is derived from an EMBL/GenBank/DDBJ whole genome shotgun (WGS) entry which is preliminary data.</text>
</comment>
<dbReference type="EMBL" id="JBHPKH010000101">
    <property type="protein sequence ID" value="MFC1573234.1"/>
    <property type="molecule type" value="Genomic_DNA"/>
</dbReference>
<dbReference type="CDD" id="cd17535">
    <property type="entry name" value="REC_NarL-like"/>
    <property type="match status" value="1"/>
</dbReference>
<organism evidence="4 5">
    <name type="scientific">Eiseniibacteriota bacterium</name>
    <dbReference type="NCBI Taxonomy" id="2212470"/>
    <lineage>
        <taxon>Bacteria</taxon>
        <taxon>Candidatus Eiseniibacteriota</taxon>
    </lineage>
</organism>
<evidence type="ECO:0000313" key="5">
    <source>
        <dbReference type="Proteomes" id="UP001593833"/>
    </source>
</evidence>
<keyword evidence="5" id="KW-1185">Reference proteome</keyword>
<reference evidence="4 5" key="1">
    <citation type="submission" date="2024-09" db="EMBL/GenBank/DDBJ databases">
        <authorList>
            <person name="D'Angelo T."/>
        </authorList>
    </citation>
    <scope>NUCLEOTIDE SEQUENCE [LARGE SCALE GENOMIC DNA]</scope>
    <source>
        <strain evidence="4">SAG AM-320-E07</strain>
    </source>
</reference>
<proteinExistence type="predicted"/>
<dbReference type="InterPro" id="IPR001789">
    <property type="entry name" value="Sig_transdc_resp-reg_receiver"/>
</dbReference>
<dbReference type="Proteomes" id="UP001593833">
    <property type="component" value="Unassembled WGS sequence"/>
</dbReference>
<name>A0ABV6YM29_UNCEI</name>
<accession>A0ABV6YM29</accession>
<evidence type="ECO:0000256" key="2">
    <source>
        <dbReference type="PROSITE-ProRule" id="PRU00169"/>
    </source>
</evidence>
<dbReference type="Pfam" id="PF00072">
    <property type="entry name" value="Response_reg"/>
    <property type="match status" value="1"/>
</dbReference>
<keyword evidence="2" id="KW-0597">Phosphoprotein</keyword>
<dbReference type="SMART" id="SM00448">
    <property type="entry name" value="REC"/>
    <property type="match status" value="1"/>
</dbReference>
<dbReference type="PANTHER" id="PTHR43214">
    <property type="entry name" value="TWO-COMPONENT RESPONSE REGULATOR"/>
    <property type="match status" value="1"/>
</dbReference>
<dbReference type="Gene3D" id="3.40.50.2300">
    <property type="match status" value="1"/>
</dbReference>
<evidence type="ECO:0000259" key="3">
    <source>
        <dbReference type="PROSITE" id="PS50110"/>
    </source>
</evidence>
<dbReference type="InterPro" id="IPR058245">
    <property type="entry name" value="NreC/VraR/RcsB-like_REC"/>
</dbReference>
<sequence>MPKIRILLIEDNRLLREGITAMLNEQPDLRVVAATGNGDALEKAKRLRPQVVLLDIGPRSQNSLRVVESIKAHFPKAEVVVMDLIPVHADVVNFVKAGVAGFILKDASVDDFLHTIRSVAEGKKVLPPPLAGSLFSQIVEHAIQSGSTDTLLRAVRMTKREHEVIFQSLGRLCPISITPILLYGNV</sequence>
<dbReference type="PROSITE" id="PS50110">
    <property type="entry name" value="RESPONSE_REGULATORY"/>
    <property type="match status" value="1"/>
</dbReference>
<keyword evidence="1" id="KW-0238">DNA-binding</keyword>
<dbReference type="InterPro" id="IPR039420">
    <property type="entry name" value="WalR-like"/>
</dbReference>
<feature type="domain" description="Response regulatory" evidence="3">
    <location>
        <begin position="5"/>
        <end position="120"/>
    </location>
</feature>
<protein>
    <submittedName>
        <fullName evidence="4">Response regulator transcription factor</fullName>
    </submittedName>
</protein>
<dbReference type="PANTHER" id="PTHR43214:SF43">
    <property type="entry name" value="TWO-COMPONENT RESPONSE REGULATOR"/>
    <property type="match status" value="1"/>
</dbReference>
<dbReference type="InterPro" id="IPR011006">
    <property type="entry name" value="CheY-like_superfamily"/>
</dbReference>
<gene>
    <name evidence="4" type="ORF">ACFL6M_06505</name>
</gene>
<dbReference type="SUPFAM" id="SSF52172">
    <property type="entry name" value="CheY-like"/>
    <property type="match status" value="1"/>
</dbReference>
<evidence type="ECO:0000313" key="4">
    <source>
        <dbReference type="EMBL" id="MFC1573234.1"/>
    </source>
</evidence>
<evidence type="ECO:0000256" key="1">
    <source>
        <dbReference type="ARBA" id="ARBA00023125"/>
    </source>
</evidence>